<name>A0A1B6LVQ1_9HEMI</name>
<sequence length="440" mass="50299">TLGEPIADKITLLGNLGRVEEKTVNEIMVLINSQHDYLKFPAEITSLECVKNGKLSETSDTTNKKVNNDLKETIPEWTSLFKHVNDDINGEDNNFLSRIKGFILKSFWNLLQLSKNTFEHKSEKGTSGSPVSKKKEKKQLPETDLVAQCMEPVKGVLLAYNETCEIAWLCRAKEFISQIKTFRLVITQLIERELKYVHKIYTACLSDLEKGYSLKVITEEAAENVARVKMRKGVVLPLAHPTHQHRIDDLCRQALELCHTQTSDCRKRVNDHRSDLQTKHDEYVRQTKTLMETFINVQDSVFDDDSISELILNYDAVIPLVDFKNYIDTEDPSESEFQIQSKSIWPDTNDAGDASRTGFGNFSPSLRESDKPQIKEILEVEKLSVKRLATENIKESAEKIQKLYDEAIVSSMTYEASVASWLKSFNYDVNQAKLLYELCD</sequence>
<dbReference type="EMBL" id="GEBQ01012228">
    <property type="protein sequence ID" value="JAT27749.1"/>
    <property type="molecule type" value="Transcribed_RNA"/>
</dbReference>
<reference evidence="2" key="1">
    <citation type="submission" date="2015-11" db="EMBL/GenBank/DDBJ databases">
        <title>De novo transcriptome assembly of four potential Pierce s Disease insect vectors from Arizona vineyards.</title>
        <authorList>
            <person name="Tassone E.E."/>
        </authorList>
    </citation>
    <scope>NUCLEOTIDE SEQUENCE</scope>
</reference>
<evidence type="ECO:0000313" key="2">
    <source>
        <dbReference type="EMBL" id="JAT27749.1"/>
    </source>
</evidence>
<feature type="non-terminal residue" evidence="2">
    <location>
        <position position="1"/>
    </location>
</feature>
<protein>
    <submittedName>
        <fullName evidence="2">Uncharacterized protein</fullName>
    </submittedName>
</protein>
<gene>
    <name evidence="2" type="ORF">g.7617</name>
</gene>
<feature type="region of interest" description="Disordered" evidence="1">
    <location>
        <begin position="120"/>
        <end position="139"/>
    </location>
</feature>
<proteinExistence type="predicted"/>
<evidence type="ECO:0000256" key="1">
    <source>
        <dbReference type="SAM" id="MobiDB-lite"/>
    </source>
</evidence>
<dbReference type="AlphaFoldDB" id="A0A1B6LVQ1"/>
<organism evidence="2">
    <name type="scientific">Graphocephala atropunctata</name>
    <dbReference type="NCBI Taxonomy" id="36148"/>
    <lineage>
        <taxon>Eukaryota</taxon>
        <taxon>Metazoa</taxon>
        <taxon>Ecdysozoa</taxon>
        <taxon>Arthropoda</taxon>
        <taxon>Hexapoda</taxon>
        <taxon>Insecta</taxon>
        <taxon>Pterygota</taxon>
        <taxon>Neoptera</taxon>
        <taxon>Paraneoptera</taxon>
        <taxon>Hemiptera</taxon>
        <taxon>Auchenorrhyncha</taxon>
        <taxon>Membracoidea</taxon>
        <taxon>Cicadellidae</taxon>
        <taxon>Cicadellinae</taxon>
        <taxon>Cicadellini</taxon>
        <taxon>Graphocephala</taxon>
    </lineage>
</organism>
<accession>A0A1B6LVQ1</accession>